<dbReference type="Pfam" id="PF07833">
    <property type="entry name" value="Cu_amine_oxidN1"/>
    <property type="match status" value="1"/>
</dbReference>
<proteinExistence type="predicted"/>
<evidence type="ECO:0000256" key="1">
    <source>
        <dbReference type="SAM" id="SignalP"/>
    </source>
</evidence>
<dbReference type="Gene3D" id="3.30.457.10">
    <property type="entry name" value="Copper amine oxidase-like, N-terminal domain"/>
    <property type="match status" value="1"/>
</dbReference>
<feature type="domain" description="Copper amine oxidase-like N-terminal" evidence="2">
    <location>
        <begin position="68"/>
        <end position="128"/>
    </location>
</feature>
<accession>A0ABT6TLC4</accession>
<dbReference type="PANTHER" id="PTHR40446:SF2">
    <property type="entry name" value="N-ACETYLGLUCOSAMINE-1-PHOSPHODIESTER ALPHA-N-ACETYLGLUCOSAMINIDASE"/>
    <property type="match status" value="1"/>
</dbReference>
<keyword evidence="4" id="KW-0326">Glycosidase</keyword>
<name>A0ABT6TLC4_9BACL</name>
<sequence length="386" mass="40434">MKRSWLWLICAFLALAGVSAPQHGAGAAAVPPSAKSLIYVDAQGVSYITLRTLDGFDGGRLASADGGRSFALYRGDAELALSIGSKTAALNGKASALKAVPFIKGGSVFVPLSALISAFGWTLYWERDVDAAQLQGLSGETLRLPVARGKHPVELAPVVQSSQRFKVGGKTFSAQVVSIALLHPSVRLDTVLAGDKIGKVEELGSMAKRAKARVAINGTFFDAYTDSDYKVPYGYIAGGGKLKKNSSGDKRATFLYDADQLAEIVPGLSFMERFNQGTVEGALQAGPQLVANGKVALDIAGEGFKDPKILTNGGARSALGITRDHRLILLTTGGATIPQLAEIMKQAGAWQAMNLDGGASSGLWVDGKYVTKPGRLLSNALVVRVG</sequence>
<evidence type="ECO:0000313" key="5">
    <source>
        <dbReference type="Proteomes" id="UP001161691"/>
    </source>
</evidence>
<evidence type="ECO:0000313" key="4">
    <source>
        <dbReference type="EMBL" id="MDI4647653.1"/>
    </source>
</evidence>
<dbReference type="GO" id="GO:0016798">
    <property type="term" value="F:hydrolase activity, acting on glycosyl bonds"/>
    <property type="evidence" value="ECO:0007669"/>
    <property type="project" value="UniProtKB-KW"/>
</dbReference>
<dbReference type="InterPro" id="IPR012854">
    <property type="entry name" value="Cu_amine_oxidase-like_N"/>
</dbReference>
<dbReference type="PANTHER" id="PTHR40446">
    <property type="entry name" value="N-ACETYLGLUCOSAMINE-1-PHOSPHODIESTER ALPHA-N-ACETYLGLUCOSAMINIDASE"/>
    <property type="match status" value="1"/>
</dbReference>
<keyword evidence="1" id="KW-0732">Signal</keyword>
<protein>
    <submittedName>
        <fullName evidence="4">Phosphodiester glycosidase family protein</fullName>
    </submittedName>
</protein>
<dbReference type="EMBL" id="JAGRPV010000001">
    <property type="protein sequence ID" value="MDI4647653.1"/>
    <property type="molecule type" value="Genomic_DNA"/>
</dbReference>
<dbReference type="Proteomes" id="UP001161691">
    <property type="component" value="Unassembled WGS sequence"/>
</dbReference>
<comment type="caution">
    <text evidence="4">The sequence shown here is derived from an EMBL/GenBank/DDBJ whole genome shotgun (WGS) entry which is preliminary data.</text>
</comment>
<keyword evidence="5" id="KW-1185">Reference proteome</keyword>
<dbReference type="InterPro" id="IPR018711">
    <property type="entry name" value="NAGPA"/>
</dbReference>
<dbReference type="Pfam" id="PF09992">
    <property type="entry name" value="NAGPA"/>
    <property type="match status" value="1"/>
</dbReference>
<dbReference type="InterPro" id="IPR036582">
    <property type="entry name" value="Mao_N_sf"/>
</dbReference>
<feature type="domain" description="Phosphodiester glycosidase" evidence="3">
    <location>
        <begin position="211"/>
        <end position="383"/>
    </location>
</feature>
<organism evidence="4 5">
    <name type="scientific">Cohnella hashimotonis</name>
    <dbReference type="NCBI Taxonomy" id="2826895"/>
    <lineage>
        <taxon>Bacteria</taxon>
        <taxon>Bacillati</taxon>
        <taxon>Bacillota</taxon>
        <taxon>Bacilli</taxon>
        <taxon>Bacillales</taxon>
        <taxon>Paenibacillaceae</taxon>
        <taxon>Cohnella</taxon>
    </lineage>
</organism>
<feature type="signal peptide" evidence="1">
    <location>
        <begin position="1"/>
        <end position="24"/>
    </location>
</feature>
<reference evidence="4" key="1">
    <citation type="submission" date="2023-04" db="EMBL/GenBank/DDBJ databases">
        <title>Comparative genomic analysis of Cohnella hashimotonis sp. nov., isolated from the International Space Station.</title>
        <authorList>
            <person name="Venkateswaran K."/>
            <person name="Simpson A."/>
        </authorList>
    </citation>
    <scope>NUCLEOTIDE SEQUENCE</scope>
    <source>
        <strain evidence="4">F6_2S_P_1</strain>
    </source>
</reference>
<evidence type="ECO:0000259" key="2">
    <source>
        <dbReference type="Pfam" id="PF07833"/>
    </source>
</evidence>
<dbReference type="RefSeq" id="WP_282910404.1">
    <property type="nucleotide sequence ID" value="NZ_JAGRPV010000001.1"/>
</dbReference>
<dbReference type="SUPFAM" id="SSF55383">
    <property type="entry name" value="Copper amine oxidase, domain N"/>
    <property type="match status" value="1"/>
</dbReference>
<evidence type="ECO:0000259" key="3">
    <source>
        <dbReference type="Pfam" id="PF09992"/>
    </source>
</evidence>
<keyword evidence="4" id="KW-0378">Hydrolase</keyword>
<gene>
    <name evidence="4" type="ORF">KB449_22065</name>
</gene>
<feature type="chain" id="PRO_5046626841" evidence="1">
    <location>
        <begin position="25"/>
        <end position="386"/>
    </location>
</feature>